<dbReference type="InterPro" id="IPR003439">
    <property type="entry name" value="ABC_transporter-like_ATP-bd"/>
</dbReference>
<accession>A0A381INX1</accession>
<dbReference type="PROSITE" id="PS50893">
    <property type="entry name" value="ABC_TRANSPORTER_2"/>
    <property type="match status" value="1"/>
</dbReference>
<keyword evidence="4" id="KW-1003">Cell membrane</keyword>
<dbReference type="FunFam" id="3.40.50.300:FF:000016">
    <property type="entry name" value="Oligopeptide ABC transporter ATP-binding component"/>
    <property type="match status" value="1"/>
</dbReference>
<dbReference type="PANTHER" id="PTHR43297">
    <property type="entry name" value="OLIGOPEPTIDE TRANSPORT ATP-BINDING PROTEIN APPD"/>
    <property type="match status" value="1"/>
</dbReference>
<dbReference type="AlphaFoldDB" id="A0A381INX1"/>
<evidence type="ECO:0000256" key="1">
    <source>
        <dbReference type="ARBA" id="ARBA00004417"/>
    </source>
</evidence>
<dbReference type="RefSeq" id="WP_115734623.1">
    <property type="nucleotide sequence ID" value="NZ_BAAAVY010000037.1"/>
</dbReference>
<dbReference type="EMBL" id="UFSM01000004">
    <property type="protein sequence ID" value="SUY29390.1"/>
    <property type="molecule type" value="Genomic_DNA"/>
</dbReference>
<evidence type="ECO:0000256" key="3">
    <source>
        <dbReference type="ARBA" id="ARBA00022448"/>
    </source>
</evidence>
<feature type="domain" description="ABC transporter" evidence="8">
    <location>
        <begin position="10"/>
        <end position="259"/>
    </location>
</feature>
<evidence type="ECO:0000313" key="10">
    <source>
        <dbReference type="Proteomes" id="UP000254701"/>
    </source>
</evidence>
<evidence type="ECO:0000313" key="9">
    <source>
        <dbReference type="EMBL" id="SUY29390.1"/>
    </source>
</evidence>
<reference evidence="9 10" key="1">
    <citation type="submission" date="2018-06" db="EMBL/GenBank/DDBJ databases">
        <authorList>
            <consortium name="Pathogen Informatics"/>
            <person name="Doyle S."/>
        </authorList>
    </citation>
    <scope>NUCLEOTIDE SEQUENCE [LARGE SCALE GENOMIC DNA]</scope>
    <source>
        <strain evidence="9 10">NCTC10684</strain>
    </source>
</reference>
<dbReference type="PANTHER" id="PTHR43297:SF2">
    <property type="entry name" value="DIPEPTIDE TRANSPORT ATP-BINDING PROTEIN DPPD"/>
    <property type="match status" value="1"/>
</dbReference>
<organism evidence="9 10">
    <name type="scientific">Aminobacter aminovorans</name>
    <name type="common">Chelatobacter heintzii</name>
    <dbReference type="NCBI Taxonomy" id="83263"/>
    <lineage>
        <taxon>Bacteria</taxon>
        <taxon>Pseudomonadati</taxon>
        <taxon>Pseudomonadota</taxon>
        <taxon>Alphaproteobacteria</taxon>
        <taxon>Hyphomicrobiales</taxon>
        <taxon>Phyllobacteriaceae</taxon>
        <taxon>Aminobacter</taxon>
    </lineage>
</organism>
<name>A0A381INX1_AMIAI</name>
<dbReference type="Proteomes" id="UP000254701">
    <property type="component" value="Unassembled WGS sequence"/>
</dbReference>
<dbReference type="InterPro" id="IPR003593">
    <property type="entry name" value="AAA+_ATPase"/>
</dbReference>
<comment type="similarity">
    <text evidence="2">Belongs to the ABC transporter superfamily.</text>
</comment>
<keyword evidence="5" id="KW-0547">Nucleotide-binding</keyword>
<dbReference type="NCBIfam" id="TIGR01727">
    <property type="entry name" value="oligo_HPY"/>
    <property type="match status" value="1"/>
</dbReference>
<evidence type="ECO:0000256" key="5">
    <source>
        <dbReference type="ARBA" id="ARBA00022741"/>
    </source>
</evidence>
<keyword evidence="9" id="KW-0378">Hydrolase</keyword>
<protein>
    <submittedName>
        <fullName evidence="9">Glutathione import ATP-binding protein GsiA</fullName>
        <ecNumber evidence="9">3.6.3.-</ecNumber>
    </submittedName>
</protein>
<dbReference type="PROSITE" id="PS00211">
    <property type="entry name" value="ABC_TRANSPORTER_1"/>
    <property type="match status" value="1"/>
</dbReference>
<dbReference type="EC" id="3.6.3.-" evidence="9"/>
<evidence type="ECO:0000256" key="4">
    <source>
        <dbReference type="ARBA" id="ARBA00022475"/>
    </source>
</evidence>
<comment type="subcellular location">
    <subcellularLocation>
        <location evidence="1">Cell inner membrane</location>
        <topology evidence="1">Peripheral membrane protein</topology>
    </subcellularLocation>
</comment>
<evidence type="ECO:0000256" key="6">
    <source>
        <dbReference type="ARBA" id="ARBA00022840"/>
    </source>
</evidence>
<dbReference type="CDD" id="cd03257">
    <property type="entry name" value="ABC_NikE_OppD_transporters"/>
    <property type="match status" value="1"/>
</dbReference>
<gene>
    <name evidence="9" type="primary">gsiA_44</name>
    <name evidence="9" type="ORF">NCTC10684_05623</name>
</gene>
<dbReference type="InterPro" id="IPR027417">
    <property type="entry name" value="P-loop_NTPase"/>
</dbReference>
<dbReference type="GO" id="GO:0015833">
    <property type="term" value="P:peptide transport"/>
    <property type="evidence" value="ECO:0007669"/>
    <property type="project" value="InterPro"/>
</dbReference>
<proteinExistence type="inferred from homology"/>
<dbReference type="GO" id="GO:0055085">
    <property type="term" value="P:transmembrane transport"/>
    <property type="evidence" value="ECO:0007669"/>
    <property type="project" value="UniProtKB-ARBA"/>
</dbReference>
<dbReference type="Gene3D" id="3.40.50.300">
    <property type="entry name" value="P-loop containing nucleotide triphosphate hydrolases"/>
    <property type="match status" value="1"/>
</dbReference>
<dbReference type="GO" id="GO:0005886">
    <property type="term" value="C:plasma membrane"/>
    <property type="evidence" value="ECO:0007669"/>
    <property type="project" value="UniProtKB-SubCell"/>
</dbReference>
<dbReference type="Pfam" id="PF08352">
    <property type="entry name" value="oligo_HPY"/>
    <property type="match status" value="1"/>
</dbReference>
<dbReference type="InterPro" id="IPR017871">
    <property type="entry name" value="ABC_transporter-like_CS"/>
</dbReference>
<dbReference type="InterPro" id="IPR050388">
    <property type="entry name" value="ABC_Ni/Peptide_Import"/>
</dbReference>
<keyword evidence="3" id="KW-0813">Transport</keyword>
<dbReference type="InterPro" id="IPR013563">
    <property type="entry name" value="Oligopep_ABC_C"/>
</dbReference>
<dbReference type="GO" id="GO:0005524">
    <property type="term" value="F:ATP binding"/>
    <property type="evidence" value="ECO:0007669"/>
    <property type="project" value="UniProtKB-KW"/>
</dbReference>
<dbReference type="OrthoDB" id="9815712at2"/>
<keyword evidence="6 9" id="KW-0067">ATP-binding</keyword>
<evidence type="ECO:0000256" key="7">
    <source>
        <dbReference type="ARBA" id="ARBA00023136"/>
    </source>
</evidence>
<evidence type="ECO:0000259" key="8">
    <source>
        <dbReference type="PROSITE" id="PS50893"/>
    </source>
</evidence>
<dbReference type="SMART" id="SM00382">
    <property type="entry name" value="AAA"/>
    <property type="match status" value="1"/>
</dbReference>
<dbReference type="Pfam" id="PF00005">
    <property type="entry name" value="ABC_tran"/>
    <property type="match status" value="1"/>
</dbReference>
<evidence type="ECO:0000256" key="2">
    <source>
        <dbReference type="ARBA" id="ARBA00005417"/>
    </source>
</evidence>
<keyword evidence="7" id="KW-0472">Membrane</keyword>
<dbReference type="SUPFAM" id="SSF52540">
    <property type="entry name" value="P-loop containing nucleoside triphosphate hydrolases"/>
    <property type="match status" value="1"/>
</dbReference>
<dbReference type="GO" id="GO:0016887">
    <property type="term" value="F:ATP hydrolysis activity"/>
    <property type="evidence" value="ECO:0007669"/>
    <property type="project" value="InterPro"/>
</dbReference>
<sequence length="337" mass="36349">MTEHLQHTVLDLRHLRTEFGSRERPLIAVDDVSFSVKAGEILGLVGESGSGKSITLRSILGIVRPRGRVGGEILWKGRDLASLDEAALRKVRGREIAMIFQEPMSSLNPLLTVGLQIAENLVAHTGLDARARKAKAIELLDMVGIPAARNRLGDYPHEFSGGMRQRVMIAIALASNPQLLLADEPTTALDVTIQDQILRLIQSLSRDLGMAVILVTHDMGVVAQTCDRVAVMYGGRLCEVGTTSQVIADARHPYALGLLRSIPRNVAPRTPLYSIPGAPPSLSALPPGCAFTARCPVAGPECGDVRPLLADVDHYHQVACHHRAAALAHFRQHEAAS</sequence>